<accession>A0AAD7FVG4</accession>
<dbReference type="AlphaFoldDB" id="A0AAD7FVG4"/>
<name>A0AAD7FVG4_MYCRO</name>
<organism evidence="2 3">
    <name type="scientific">Mycena rosella</name>
    <name type="common">Pink bonnet</name>
    <name type="synonym">Agaricus rosellus</name>
    <dbReference type="NCBI Taxonomy" id="1033263"/>
    <lineage>
        <taxon>Eukaryota</taxon>
        <taxon>Fungi</taxon>
        <taxon>Dikarya</taxon>
        <taxon>Basidiomycota</taxon>
        <taxon>Agaricomycotina</taxon>
        <taxon>Agaricomycetes</taxon>
        <taxon>Agaricomycetidae</taxon>
        <taxon>Agaricales</taxon>
        <taxon>Marasmiineae</taxon>
        <taxon>Mycenaceae</taxon>
        <taxon>Mycena</taxon>
    </lineage>
</organism>
<feature type="compositionally biased region" description="Acidic residues" evidence="1">
    <location>
        <begin position="116"/>
        <end position="129"/>
    </location>
</feature>
<evidence type="ECO:0000313" key="2">
    <source>
        <dbReference type="EMBL" id="KAJ7640142.1"/>
    </source>
</evidence>
<proteinExistence type="predicted"/>
<feature type="compositionally biased region" description="Basic and acidic residues" evidence="1">
    <location>
        <begin position="139"/>
        <end position="151"/>
    </location>
</feature>
<evidence type="ECO:0000313" key="3">
    <source>
        <dbReference type="Proteomes" id="UP001221757"/>
    </source>
</evidence>
<keyword evidence="3" id="KW-1185">Reference proteome</keyword>
<protein>
    <submittedName>
        <fullName evidence="2">Uncharacterized protein</fullName>
    </submittedName>
</protein>
<dbReference type="Proteomes" id="UP001221757">
    <property type="component" value="Unassembled WGS sequence"/>
</dbReference>
<comment type="caution">
    <text evidence="2">The sequence shown here is derived from an EMBL/GenBank/DDBJ whole genome shotgun (WGS) entry which is preliminary data.</text>
</comment>
<gene>
    <name evidence="2" type="ORF">B0H17DRAFT_1149105</name>
</gene>
<dbReference type="EMBL" id="JARKIE010000435">
    <property type="protein sequence ID" value="KAJ7640142.1"/>
    <property type="molecule type" value="Genomic_DNA"/>
</dbReference>
<evidence type="ECO:0000256" key="1">
    <source>
        <dbReference type="SAM" id="MobiDB-lite"/>
    </source>
</evidence>
<reference evidence="2" key="1">
    <citation type="submission" date="2023-03" db="EMBL/GenBank/DDBJ databases">
        <title>Massive genome expansion in bonnet fungi (Mycena s.s.) driven by repeated elements and novel gene families across ecological guilds.</title>
        <authorList>
            <consortium name="Lawrence Berkeley National Laboratory"/>
            <person name="Harder C.B."/>
            <person name="Miyauchi S."/>
            <person name="Viragh M."/>
            <person name="Kuo A."/>
            <person name="Thoen E."/>
            <person name="Andreopoulos B."/>
            <person name="Lu D."/>
            <person name="Skrede I."/>
            <person name="Drula E."/>
            <person name="Henrissat B."/>
            <person name="Morin E."/>
            <person name="Kohler A."/>
            <person name="Barry K."/>
            <person name="LaButti K."/>
            <person name="Morin E."/>
            <person name="Salamov A."/>
            <person name="Lipzen A."/>
            <person name="Mereny Z."/>
            <person name="Hegedus B."/>
            <person name="Baldrian P."/>
            <person name="Stursova M."/>
            <person name="Weitz H."/>
            <person name="Taylor A."/>
            <person name="Grigoriev I.V."/>
            <person name="Nagy L.G."/>
            <person name="Martin F."/>
            <person name="Kauserud H."/>
        </authorList>
    </citation>
    <scope>NUCLEOTIDE SEQUENCE</scope>
    <source>
        <strain evidence="2">CBHHK067</strain>
    </source>
</reference>
<feature type="region of interest" description="Disordered" evidence="1">
    <location>
        <begin position="116"/>
        <end position="151"/>
    </location>
</feature>
<sequence>MDRGELDRESYFWHIGIDFREVLPVTCQVVRSLILANGEIVPETPETPEIPRQMEFYARKRMEDATNLDATLKYHLEPVFTFLRRAKQQHFVFPYEKGTILRFIRVLRDSLDEVEEMVTENEDTDETDDGSSAVADDPDATRVEEEIIRKA</sequence>